<dbReference type="Proteomes" id="UP000663872">
    <property type="component" value="Unassembled WGS sequence"/>
</dbReference>
<comment type="caution">
    <text evidence="2">The sequence shown here is derived from an EMBL/GenBank/DDBJ whole genome shotgun (WGS) entry which is preliminary data.</text>
</comment>
<feature type="compositionally biased region" description="Basic and acidic residues" evidence="1">
    <location>
        <begin position="1"/>
        <end position="24"/>
    </location>
</feature>
<feature type="compositionally biased region" description="Polar residues" evidence="1">
    <location>
        <begin position="40"/>
        <end position="52"/>
    </location>
</feature>
<feature type="non-terminal residue" evidence="2">
    <location>
        <position position="89"/>
    </location>
</feature>
<evidence type="ECO:0000313" key="2">
    <source>
        <dbReference type="EMBL" id="CAF3373309.1"/>
    </source>
</evidence>
<accession>A0A817XWZ9</accession>
<feature type="non-terminal residue" evidence="2">
    <location>
        <position position="1"/>
    </location>
</feature>
<feature type="compositionally biased region" description="Basic and acidic residues" evidence="1">
    <location>
        <begin position="57"/>
        <end position="74"/>
    </location>
</feature>
<gene>
    <name evidence="2" type="ORF">GRG538_LOCUS7504</name>
    <name evidence="3" type="ORF">QYT958_LOCUS40261</name>
</gene>
<name>A0A817XWZ9_9BILA</name>
<sequence>QMQRQVDHPPEKRITNQERKRLEIEAGIIHQPVRGRDESNQGTDQGISQIQEQVDDPPEKRITNQERKRLEIEAGIRQQKGPGRDGSNQ</sequence>
<organism evidence="2 4">
    <name type="scientific">Rotaria socialis</name>
    <dbReference type="NCBI Taxonomy" id="392032"/>
    <lineage>
        <taxon>Eukaryota</taxon>
        <taxon>Metazoa</taxon>
        <taxon>Spiralia</taxon>
        <taxon>Gnathifera</taxon>
        <taxon>Rotifera</taxon>
        <taxon>Eurotatoria</taxon>
        <taxon>Bdelloidea</taxon>
        <taxon>Philodinida</taxon>
        <taxon>Philodinidae</taxon>
        <taxon>Rotaria</taxon>
    </lineage>
</organism>
<proteinExistence type="predicted"/>
<evidence type="ECO:0000313" key="4">
    <source>
        <dbReference type="Proteomes" id="UP000663872"/>
    </source>
</evidence>
<dbReference type="Proteomes" id="UP000663848">
    <property type="component" value="Unassembled WGS sequence"/>
</dbReference>
<evidence type="ECO:0000313" key="3">
    <source>
        <dbReference type="EMBL" id="CAF5025218.1"/>
    </source>
</evidence>
<dbReference type="AlphaFoldDB" id="A0A817XWZ9"/>
<feature type="region of interest" description="Disordered" evidence="1">
    <location>
        <begin position="1"/>
        <end position="89"/>
    </location>
</feature>
<protein>
    <submittedName>
        <fullName evidence="2">Uncharacterized protein</fullName>
    </submittedName>
</protein>
<reference evidence="2" key="1">
    <citation type="submission" date="2021-02" db="EMBL/GenBank/DDBJ databases">
        <authorList>
            <person name="Nowell W R."/>
        </authorList>
    </citation>
    <scope>NUCLEOTIDE SEQUENCE</scope>
</reference>
<dbReference type="EMBL" id="CAJOBR010040633">
    <property type="protein sequence ID" value="CAF5025218.1"/>
    <property type="molecule type" value="Genomic_DNA"/>
</dbReference>
<evidence type="ECO:0000256" key="1">
    <source>
        <dbReference type="SAM" id="MobiDB-lite"/>
    </source>
</evidence>
<dbReference type="EMBL" id="CAJNYT010000802">
    <property type="protein sequence ID" value="CAF3373309.1"/>
    <property type="molecule type" value="Genomic_DNA"/>
</dbReference>